<geneLocation type="plasmid" evidence="1">
    <name>unnamed</name>
</geneLocation>
<dbReference type="RefSeq" id="WP_322464079.1">
    <property type="nucleotide sequence ID" value="NZ_JAXOJX010000001.1"/>
</dbReference>
<protein>
    <submittedName>
        <fullName evidence="1">Uncharacterized protein</fullName>
    </submittedName>
</protein>
<accession>A0ABU5I7A6</accession>
<evidence type="ECO:0000313" key="1">
    <source>
        <dbReference type="EMBL" id="MDZ5454979.1"/>
    </source>
</evidence>
<proteinExistence type="predicted"/>
<keyword evidence="2" id="KW-1185">Reference proteome</keyword>
<name>A0ABU5I7A6_9BURK</name>
<dbReference type="Proteomes" id="UP001293718">
    <property type="component" value="Unassembled WGS sequence"/>
</dbReference>
<sequence length="196" mass="21499">MTAPRRIDAARRAVGGGLRMELVFEDATLGDQDRLVATMREWIESRHVGRVSIRVAQPPTEAAQEATADTSRALENAQVRGEARLVQWTQDGTLVPVSAVEQAWGIKRQSVDAARARNEIFSVYVRGQHWYPAEALKLHRSALAAVLRPLAGESATSKLLFLLRRHGALGGRTPAEAVEHGMLQDVIRVASALNDH</sequence>
<evidence type="ECO:0000313" key="2">
    <source>
        <dbReference type="Proteomes" id="UP001293718"/>
    </source>
</evidence>
<gene>
    <name evidence="1" type="ORF">SM757_00185</name>
</gene>
<reference evidence="1 2" key="1">
    <citation type="submission" date="2023-11" db="EMBL/GenBank/DDBJ databases">
        <title>Draft genome of Azohydromonas lata strain H1 (DSM1123), a polyhydroxyalkanoate producer.</title>
        <authorList>
            <person name="Traversa D."/>
            <person name="D'Addabbo P."/>
            <person name="Pazzani C."/>
            <person name="Manzari C."/>
            <person name="Chiara M."/>
            <person name="Scrascia M."/>
        </authorList>
    </citation>
    <scope>NUCLEOTIDE SEQUENCE [LARGE SCALE GENOMIC DNA]</scope>
    <source>
        <strain evidence="1 2">H1</strain>
        <plasmid evidence="1">unnamed</plasmid>
    </source>
</reference>
<organism evidence="1 2">
    <name type="scientific">Azohydromonas lata</name>
    <dbReference type="NCBI Taxonomy" id="45677"/>
    <lineage>
        <taxon>Bacteria</taxon>
        <taxon>Pseudomonadati</taxon>
        <taxon>Pseudomonadota</taxon>
        <taxon>Betaproteobacteria</taxon>
        <taxon>Burkholderiales</taxon>
        <taxon>Sphaerotilaceae</taxon>
        <taxon>Azohydromonas</taxon>
    </lineage>
</organism>
<keyword evidence="1" id="KW-0614">Plasmid</keyword>
<comment type="caution">
    <text evidence="1">The sequence shown here is derived from an EMBL/GenBank/DDBJ whole genome shotgun (WGS) entry which is preliminary data.</text>
</comment>
<dbReference type="EMBL" id="JAXOJX010000001">
    <property type="protein sequence ID" value="MDZ5454979.1"/>
    <property type="molecule type" value="Genomic_DNA"/>
</dbReference>